<name>A0A0S4XQK1_9BACT</name>
<dbReference type="EMBL" id="FAXN01000092">
    <property type="protein sequence ID" value="CUV66493.1"/>
    <property type="molecule type" value="Genomic_DNA"/>
</dbReference>
<feature type="chain" id="PRO_5006629909" evidence="1">
    <location>
        <begin position="18"/>
        <end position="140"/>
    </location>
</feature>
<gene>
    <name evidence="2" type="ORF">BN3087_870013</name>
</gene>
<organism evidence="2">
    <name type="scientific">Sulfurovum sp. enrichment culture clone C5</name>
    <dbReference type="NCBI Taxonomy" id="497650"/>
    <lineage>
        <taxon>Bacteria</taxon>
        <taxon>Pseudomonadati</taxon>
        <taxon>Campylobacterota</taxon>
        <taxon>Epsilonproteobacteria</taxon>
        <taxon>Campylobacterales</taxon>
        <taxon>Sulfurovaceae</taxon>
        <taxon>Sulfurovum</taxon>
        <taxon>environmental samples</taxon>
    </lineage>
</organism>
<accession>A0A0S4XQK1</accession>
<dbReference type="AlphaFoldDB" id="A0A0S4XQK1"/>
<keyword evidence="1" id="KW-0732">Signal</keyword>
<evidence type="ECO:0000313" key="2">
    <source>
        <dbReference type="EMBL" id="CUV66493.1"/>
    </source>
</evidence>
<sequence length="140" mass="15354">MKYKIFLWATLSTALIATTLSIKDIDQKVSQIQSPRGGLNGSLFDKVSDPFVYYDRNKTTGAIIMPKGDEEDSNTTKVSAIMNGKAYIGGGWKKVGDTTGAYKITKISPNSVDLSNGQKNKKVYLNNSSKNKNLIKIQGR</sequence>
<protein>
    <submittedName>
        <fullName evidence="2">Uncharacterized protein</fullName>
    </submittedName>
</protein>
<feature type="signal peptide" evidence="1">
    <location>
        <begin position="1"/>
        <end position="17"/>
    </location>
</feature>
<evidence type="ECO:0000256" key="1">
    <source>
        <dbReference type="SAM" id="SignalP"/>
    </source>
</evidence>
<proteinExistence type="predicted"/>
<reference evidence="2" key="1">
    <citation type="submission" date="2015-11" db="EMBL/GenBank/DDBJ databases">
        <authorList>
            <person name="Zhang Y."/>
            <person name="Guo Z."/>
        </authorList>
    </citation>
    <scope>NUCLEOTIDE SEQUENCE</scope>
    <source>
        <strain evidence="2">BN30871</strain>
    </source>
</reference>